<evidence type="ECO:0000259" key="2">
    <source>
        <dbReference type="SMART" id="SM00131"/>
    </source>
</evidence>
<dbReference type="SMART" id="SM00131">
    <property type="entry name" value="KU"/>
    <property type="match status" value="1"/>
</dbReference>
<dbReference type="EMBL" id="GACK01004300">
    <property type="protein sequence ID" value="JAA60734.1"/>
    <property type="molecule type" value="mRNA"/>
</dbReference>
<dbReference type="Pfam" id="PF00014">
    <property type="entry name" value="Kunitz_BPTI"/>
    <property type="match status" value="1"/>
</dbReference>
<evidence type="ECO:0000313" key="3">
    <source>
        <dbReference type="EMBL" id="JAA60734.1"/>
    </source>
</evidence>
<name>L7MC30_RHIPC</name>
<organism evidence="3">
    <name type="scientific">Rhipicephalus pulchellus</name>
    <name type="common">Yellow backed tick</name>
    <name type="synonym">Dermacentor pulchellus</name>
    <dbReference type="NCBI Taxonomy" id="72859"/>
    <lineage>
        <taxon>Eukaryota</taxon>
        <taxon>Metazoa</taxon>
        <taxon>Ecdysozoa</taxon>
        <taxon>Arthropoda</taxon>
        <taxon>Chelicerata</taxon>
        <taxon>Arachnida</taxon>
        <taxon>Acari</taxon>
        <taxon>Parasitiformes</taxon>
        <taxon>Ixodida</taxon>
        <taxon>Ixodoidea</taxon>
        <taxon>Ixodidae</taxon>
        <taxon>Rhipicephalinae</taxon>
        <taxon>Rhipicephalus</taxon>
        <taxon>Rhipicephalus</taxon>
    </lineage>
</organism>
<dbReference type="Gene3D" id="4.10.410.10">
    <property type="entry name" value="Pancreatic trypsin inhibitor Kunitz domain"/>
    <property type="match status" value="1"/>
</dbReference>
<protein>
    <submittedName>
        <fullName evidence="3">Putative monolaris</fullName>
    </submittedName>
</protein>
<proteinExistence type="evidence at transcript level"/>
<accession>L7MC30</accession>
<dbReference type="InterPro" id="IPR036880">
    <property type="entry name" value="Kunitz_BPTI_sf"/>
</dbReference>
<dbReference type="SUPFAM" id="SSF57362">
    <property type="entry name" value="BPTI-like"/>
    <property type="match status" value="1"/>
</dbReference>
<keyword evidence="1" id="KW-0732">Signal</keyword>
<dbReference type="GO" id="GO:0004867">
    <property type="term" value="F:serine-type endopeptidase inhibitor activity"/>
    <property type="evidence" value="ECO:0007669"/>
    <property type="project" value="InterPro"/>
</dbReference>
<feature type="signal peptide" evidence="1">
    <location>
        <begin position="1"/>
        <end position="24"/>
    </location>
</feature>
<evidence type="ECO:0000256" key="1">
    <source>
        <dbReference type="SAM" id="SignalP"/>
    </source>
</evidence>
<dbReference type="InterPro" id="IPR002223">
    <property type="entry name" value="Kunitz_BPTI"/>
</dbReference>
<sequence length="156" mass="17968">MSNSYIYKICLVLPVLLQQYSANAQSRASACLQPPTVEGCSLIRRMWSFNAASEQCEQNFVCSNHTNAFQDKASCMAMCPSGPSPQPPESHRGCDYWILRLDQCKRTWWTLYRDGWGVPKRAFIYTGCGPSPHRYYAYYVDQRRCEELRFRGGRAN</sequence>
<feature type="chain" id="PRO_5003981622" evidence="1">
    <location>
        <begin position="25"/>
        <end position="156"/>
    </location>
</feature>
<reference evidence="3" key="1">
    <citation type="submission" date="2012-11" db="EMBL/GenBank/DDBJ databases">
        <authorList>
            <person name="Lucero-Rivera Y.E."/>
            <person name="Tovar-Ramirez D."/>
        </authorList>
    </citation>
    <scope>NUCLEOTIDE SEQUENCE</scope>
    <source>
        <tissue evidence="3">Salivary gland</tissue>
    </source>
</reference>
<feature type="domain" description="BPTI/Kunitz inhibitor" evidence="2">
    <location>
        <begin position="29"/>
        <end position="80"/>
    </location>
</feature>
<dbReference type="AlphaFoldDB" id="L7MC30"/>
<reference evidence="3" key="2">
    <citation type="journal article" date="2015" name="J. Proteomics">
        <title>Sexual differences in the sialomes of the zebra tick, Rhipicephalus pulchellus.</title>
        <authorList>
            <person name="Tan A.W."/>
            <person name="Francischetti I.M."/>
            <person name="Slovak M."/>
            <person name="Kini R.M."/>
            <person name="Ribeiro J.M."/>
        </authorList>
    </citation>
    <scope>NUCLEOTIDE SEQUENCE</scope>
    <source>
        <tissue evidence="3">Salivary gland</tissue>
    </source>
</reference>